<evidence type="ECO:0000256" key="1">
    <source>
        <dbReference type="ARBA" id="ARBA00005862"/>
    </source>
</evidence>
<evidence type="ECO:0000256" key="6">
    <source>
        <dbReference type="PIRSR" id="PIRSR602081-2"/>
    </source>
</evidence>
<feature type="site" description="Electron transfer via tryptophanyl radical" evidence="6">
    <location>
        <position position="409"/>
    </location>
</feature>
<dbReference type="Gramene" id="PNW86256">
    <property type="protein sequence ID" value="PNW86256"/>
    <property type="gene ID" value="CHLRE_02g078939v5"/>
</dbReference>
<accession>A0A2K3E0E6</accession>
<keyword evidence="2 5" id="KW-0285">Flavoprotein</keyword>
<dbReference type="KEGG" id="cre:CHLRE_02g078939v5"/>
<dbReference type="SUPFAM" id="SSF52425">
    <property type="entry name" value="Cryptochrome/photolyase, N-terminal domain"/>
    <property type="match status" value="1"/>
</dbReference>
<comment type="similarity">
    <text evidence="1 7">Belongs to the DNA photolyase class-1 family.</text>
</comment>
<dbReference type="InterPro" id="IPR014729">
    <property type="entry name" value="Rossmann-like_a/b/a_fold"/>
</dbReference>
<proteinExistence type="inferred from homology"/>
<reference evidence="10 11" key="1">
    <citation type="journal article" date="2007" name="Science">
        <title>The Chlamydomonas genome reveals the evolution of key animal and plant functions.</title>
        <authorList>
            <person name="Merchant S.S."/>
            <person name="Prochnik S.E."/>
            <person name="Vallon O."/>
            <person name="Harris E.H."/>
            <person name="Karpowicz S.J."/>
            <person name="Witman G.B."/>
            <person name="Terry A."/>
            <person name="Salamov A."/>
            <person name="Fritz-Laylin L.K."/>
            <person name="Marechal-Drouard L."/>
            <person name="Marshall W.F."/>
            <person name="Qu L.H."/>
            <person name="Nelson D.R."/>
            <person name="Sanderfoot A.A."/>
            <person name="Spalding M.H."/>
            <person name="Kapitonov V.V."/>
            <person name="Ren Q."/>
            <person name="Ferris P."/>
            <person name="Lindquist E."/>
            <person name="Shapiro H."/>
            <person name="Lucas S.M."/>
            <person name="Grimwood J."/>
            <person name="Schmutz J."/>
            <person name="Cardol P."/>
            <person name="Cerutti H."/>
            <person name="Chanfreau G."/>
            <person name="Chen C.L."/>
            <person name="Cognat V."/>
            <person name="Croft M.T."/>
            <person name="Dent R."/>
            <person name="Dutcher S."/>
            <person name="Fernandez E."/>
            <person name="Fukuzawa H."/>
            <person name="Gonzalez-Ballester D."/>
            <person name="Gonzalez-Halphen D."/>
            <person name="Hallmann A."/>
            <person name="Hanikenne M."/>
            <person name="Hippler M."/>
            <person name="Inwood W."/>
            <person name="Jabbari K."/>
            <person name="Kalanon M."/>
            <person name="Kuras R."/>
            <person name="Lefebvre P.A."/>
            <person name="Lemaire S.D."/>
            <person name="Lobanov A.V."/>
            <person name="Lohr M."/>
            <person name="Manuell A."/>
            <person name="Meier I."/>
            <person name="Mets L."/>
            <person name="Mittag M."/>
            <person name="Mittelmeier T."/>
            <person name="Moroney J.V."/>
            <person name="Moseley J."/>
            <person name="Napoli C."/>
            <person name="Nedelcu A.M."/>
            <person name="Niyogi K."/>
            <person name="Novoselov S.V."/>
            <person name="Paulsen I.T."/>
            <person name="Pazour G."/>
            <person name="Purton S."/>
            <person name="Ral J.P."/>
            <person name="Riano-Pachon D.M."/>
            <person name="Riekhof W."/>
            <person name="Rymarquis L."/>
            <person name="Schroda M."/>
            <person name="Stern D."/>
            <person name="Umen J."/>
            <person name="Willows R."/>
            <person name="Wilson N."/>
            <person name="Zimmer S.L."/>
            <person name="Allmer J."/>
            <person name="Balk J."/>
            <person name="Bisova K."/>
            <person name="Chen C.J."/>
            <person name="Elias M."/>
            <person name="Gendler K."/>
            <person name="Hauser C."/>
            <person name="Lamb M.R."/>
            <person name="Ledford H."/>
            <person name="Long J.C."/>
            <person name="Minagawa J."/>
            <person name="Page M.D."/>
            <person name="Pan J."/>
            <person name="Pootakham W."/>
            <person name="Roje S."/>
            <person name="Rose A."/>
            <person name="Stahlberg E."/>
            <person name="Terauchi A.M."/>
            <person name="Yang P."/>
            <person name="Ball S."/>
            <person name="Bowler C."/>
            <person name="Dieckmann C.L."/>
            <person name="Gladyshev V.N."/>
            <person name="Green P."/>
            <person name="Jorgensen R."/>
            <person name="Mayfield S."/>
            <person name="Mueller-Roeber B."/>
            <person name="Rajamani S."/>
            <person name="Sayre R.T."/>
            <person name="Brokstein P."/>
            <person name="Dubchak I."/>
            <person name="Goodstein D."/>
            <person name="Hornick L."/>
            <person name="Huang Y.W."/>
            <person name="Jhaveri J."/>
            <person name="Luo Y."/>
            <person name="Martinez D."/>
            <person name="Ngau W.C."/>
            <person name="Otillar B."/>
            <person name="Poliakov A."/>
            <person name="Porter A."/>
            <person name="Szajkowski L."/>
            <person name="Werner G."/>
            <person name="Zhou K."/>
            <person name="Grigoriev I.V."/>
            <person name="Rokhsar D.S."/>
            <person name="Grossman A.R."/>
        </authorList>
    </citation>
    <scope>NUCLEOTIDE SEQUENCE [LARGE SCALE GENOMIC DNA]</scope>
    <source>
        <strain evidence="11">CC-503</strain>
    </source>
</reference>
<comment type="cofactor">
    <cofactor evidence="5 7">
        <name>FAD</name>
        <dbReference type="ChEBI" id="CHEBI:57692"/>
    </cofactor>
    <text evidence="5 7">Binds 1 FAD per subunit.</text>
</comment>
<dbReference type="RefSeq" id="XP_042926838.1">
    <property type="nucleotide sequence ID" value="XM_043059204.1"/>
</dbReference>
<dbReference type="STRING" id="3055.A0A2K3E0E6"/>
<dbReference type="SUPFAM" id="SSF48173">
    <property type="entry name" value="Cryptochrome/photolyase FAD-binding domain"/>
    <property type="match status" value="1"/>
</dbReference>
<feature type="site" description="Electron transfer via tryptophanyl radical" evidence="6">
    <location>
        <position position="485"/>
    </location>
</feature>
<dbReference type="InterPro" id="IPR018394">
    <property type="entry name" value="DNA_photolyase_1_CS_C"/>
</dbReference>
<dbReference type="EMBL" id="CM008963">
    <property type="protein sequence ID" value="PNW86256.1"/>
    <property type="molecule type" value="Genomic_DNA"/>
</dbReference>
<dbReference type="GO" id="GO:0003677">
    <property type="term" value="F:DNA binding"/>
    <property type="evidence" value="ECO:0000318"/>
    <property type="project" value="GO_Central"/>
</dbReference>
<dbReference type="PANTHER" id="PTHR11455">
    <property type="entry name" value="CRYPTOCHROME"/>
    <property type="match status" value="1"/>
</dbReference>
<dbReference type="GO" id="GO:0000719">
    <property type="term" value="P:photoreactive repair"/>
    <property type="evidence" value="ECO:0000318"/>
    <property type="project" value="GO_Central"/>
</dbReference>
<evidence type="ECO:0000256" key="2">
    <source>
        <dbReference type="ARBA" id="ARBA00022630"/>
    </source>
</evidence>
<dbReference type="PaxDb" id="3055-EDP06846"/>
<evidence type="ECO:0000256" key="5">
    <source>
        <dbReference type="PIRSR" id="PIRSR602081-1"/>
    </source>
</evidence>
<evidence type="ECO:0000256" key="7">
    <source>
        <dbReference type="RuleBase" id="RU367151"/>
    </source>
</evidence>
<dbReference type="Pfam" id="PF00875">
    <property type="entry name" value="DNA_photolyase"/>
    <property type="match status" value="1"/>
</dbReference>
<dbReference type="InterPro" id="IPR036134">
    <property type="entry name" value="Crypto/Photolyase_FAD-like_sf"/>
</dbReference>
<dbReference type="Proteomes" id="UP000006906">
    <property type="component" value="Chromosome 2"/>
</dbReference>
<dbReference type="GeneID" id="5727263"/>
<dbReference type="Gene3D" id="3.40.50.620">
    <property type="entry name" value="HUPs"/>
    <property type="match status" value="1"/>
</dbReference>
<dbReference type="FunCoup" id="A0A2K3E0E6">
    <property type="interactions" value="35"/>
</dbReference>
<feature type="binding site" evidence="5">
    <location>
        <begin position="378"/>
        <end position="385"/>
    </location>
    <ligand>
        <name>FAD</name>
        <dbReference type="ChEBI" id="CHEBI:57692"/>
    </ligand>
</feature>
<comment type="cofactor">
    <cofactor evidence="7">
        <name>(6R)-5,10-methylene-5,6,7,8-tetrahydrofolate</name>
        <dbReference type="ChEBI" id="CHEBI:15636"/>
    </cofactor>
    <text evidence="7">Binds 1 5,10-methenyltetrahydrofolate (MTHF) per subunit.</text>
</comment>
<evidence type="ECO:0000313" key="11">
    <source>
        <dbReference type="Proteomes" id="UP000006906"/>
    </source>
</evidence>
<organism evidence="10 11">
    <name type="scientific">Chlamydomonas reinhardtii</name>
    <name type="common">Chlamydomonas smithii</name>
    <dbReference type="NCBI Taxonomy" id="3055"/>
    <lineage>
        <taxon>Eukaryota</taxon>
        <taxon>Viridiplantae</taxon>
        <taxon>Chlorophyta</taxon>
        <taxon>core chlorophytes</taxon>
        <taxon>Chlorophyceae</taxon>
        <taxon>CS clade</taxon>
        <taxon>Chlamydomonadales</taxon>
        <taxon>Chlamydomonadaceae</taxon>
        <taxon>Chlamydomonas</taxon>
    </lineage>
</organism>
<dbReference type="AlphaFoldDB" id="A0A2K3E0E6"/>
<dbReference type="PROSITE" id="PS00394">
    <property type="entry name" value="DNA_PHOTOLYASES_1_1"/>
    <property type="match status" value="1"/>
</dbReference>
<gene>
    <name evidence="10" type="ORF">CHLRE_02g078939v5</name>
</gene>
<feature type="region of interest" description="Disordered" evidence="8">
    <location>
        <begin position="545"/>
        <end position="612"/>
    </location>
</feature>
<dbReference type="GO" id="GO:0003904">
    <property type="term" value="F:deoxyribodipyrimidine photo-lyase activity"/>
    <property type="evidence" value="ECO:0000318"/>
    <property type="project" value="GO_Central"/>
</dbReference>
<dbReference type="InterPro" id="IPR006050">
    <property type="entry name" value="DNA_photolyase_N"/>
</dbReference>
<dbReference type="Gene3D" id="1.25.40.80">
    <property type="match status" value="1"/>
</dbReference>
<dbReference type="InParanoid" id="A0A2K3E0E6"/>
<keyword evidence="11" id="KW-1185">Reference proteome</keyword>
<name>A0A2K3E0E6_CHLRE</name>
<dbReference type="PROSITE" id="PS51645">
    <property type="entry name" value="PHR_CRY_ALPHA_BETA"/>
    <property type="match status" value="1"/>
</dbReference>
<keyword evidence="3 5" id="KW-0274">FAD</keyword>
<feature type="domain" description="Photolyase/cryptochrome alpha/beta" evidence="9">
    <location>
        <begin position="59"/>
        <end position="199"/>
    </location>
</feature>
<dbReference type="NCBIfam" id="TIGR02765">
    <property type="entry name" value="crypto_DASH"/>
    <property type="match status" value="1"/>
</dbReference>
<dbReference type="Gene3D" id="1.10.579.10">
    <property type="entry name" value="DNA Cyclobutane Dipyrimidine Photolyase, subunit A, domain 3"/>
    <property type="match status" value="1"/>
</dbReference>
<dbReference type="InterPro" id="IPR036155">
    <property type="entry name" value="Crypto/Photolyase_N_sf"/>
</dbReference>
<protein>
    <recommendedName>
        <fullName evidence="7">Cryptochrome DASH</fullName>
    </recommendedName>
</protein>
<dbReference type="InterPro" id="IPR005101">
    <property type="entry name" value="Cryptochr/Photolyase_FAD-bd"/>
</dbReference>
<dbReference type="PRINTS" id="PR00147">
    <property type="entry name" value="DNAPHOTLYASE"/>
</dbReference>
<dbReference type="GO" id="GO:0071949">
    <property type="term" value="F:FAD binding"/>
    <property type="evidence" value="ECO:0000318"/>
    <property type="project" value="GO_Central"/>
</dbReference>
<dbReference type="InterPro" id="IPR002081">
    <property type="entry name" value="Cryptochrome/DNA_photolyase_1"/>
</dbReference>
<comment type="function">
    <text evidence="7">May have a photoreceptor function.</text>
</comment>
<dbReference type="ExpressionAtlas" id="A0A2K3E0E6">
    <property type="expression patterns" value="baseline and differential"/>
</dbReference>
<dbReference type="InterPro" id="IPR014133">
    <property type="entry name" value="Cry_DASH"/>
</dbReference>
<evidence type="ECO:0000313" key="10">
    <source>
        <dbReference type="EMBL" id="PNW86256.1"/>
    </source>
</evidence>
<dbReference type="OrthoDB" id="435881at2759"/>
<feature type="compositionally biased region" description="Gly residues" evidence="8">
    <location>
        <begin position="582"/>
        <end position="603"/>
    </location>
</feature>
<evidence type="ECO:0000256" key="8">
    <source>
        <dbReference type="SAM" id="MobiDB-lite"/>
    </source>
</evidence>
<dbReference type="PANTHER" id="PTHR11455:SF22">
    <property type="entry name" value="CRYPTOCHROME DASH"/>
    <property type="match status" value="1"/>
</dbReference>
<evidence type="ECO:0000256" key="4">
    <source>
        <dbReference type="ARBA" id="ARBA00022991"/>
    </source>
</evidence>
<feature type="site" description="Electron transfer via tryptophanyl radical" evidence="6">
    <location>
        <position position="462"/>
    </location>
</feature>
<sequence length="612" mass="67004">MHARLLPARARSLCSSAVGITVPSPGLRRASPALAPRLSASPTRRTLCVRVMATAGGGQRLVLWFRNDLRLHDNYIVHEAAQRVKRGEASEVLPVYVYDPRFFAATPWGALKTGAHRAKFIQECVADLRQRLQGLGSDLVVAVGQPEQLLPALLEGGGAAPLVLTAEEVTSEEAAVDVAVARAIKPAGGKLLRYWGHTMYHYDDLVQGPPAAGGKGIFAPGMKDLPDVFTPFKEKVEKRAAVRRDLPPPAKGELPLPPAPRLGATAAAALAAPLPGWEQLPWPAGARPAPPVTHPKAVLDFKGGETAALARLKYYLWDSDLLSTYFDTRNGMLGGDYSTKFAPWLAQGCISPRKIFHEIRKYESQRFSNKSTYWVIFELIWRDFFRFFALKHGNRIFFETGTSGLPLVWNPDPELWARWREGRTGLPLVDANMRELAATGFMSNRGRQNVASYLVLDLGVDWRRGADYFEEVLLDYDVTSNWGNWVAAAGLTGGRVNHFNIAKQSKDYDPTGEYVKTWCPELKNVPVTKVHEPWLMSKEEQERSGCRIGVDYPNPIPSSRHGRPHAGAGSGGDRFGNRPSSGRGGGRGGGGGGRGGRGGGGGRPRSEFDRYK</sequence>
<evidence type="ECO:0000259" key="9">
    <source>
        <dbReference type="PROSITE" id="PS51645"/>
    </source>
</evidence>
<feature type="binding site" evidence="5">
    <location>
        <position position="325"/>
    </location>
    <ligand>
        <name>FAD</name>
        <dbReference type="ChEBI" id="CHEBI:57692"/>
    </ligand>
</feature>
<dbReference type="Pfam" id="PF03441">
    <property type="entry name" value="FAD_binding_7"/>
    <property type="match status" value="1"/>
</dbReference>
<feature type="binding site" evidence="5">
    <location>
        <begin position="475"/>
        <end position="477"/>
    </location>
    <ligand>
        <name>FAD</name>
        <dbReference type="ChEBI" id="CHEBI:57692"/>
    </ligand>
</feature>
<evidence type="ECO:0000256" key="3">
    <source>
        <dbReference type="ARBA" id="ARBA00022827"/>
    </source>
</evidence>
<keyword evidence="4 7" id="KW-0157">Chromophore</keyword>